<comment type="caution">
    <text evidence="2">The sequence shown here is derived from an EMBL/GenBank/DDBJ whole genome shotgun (WGS) entry which is preliminary data.</text>
</comment>
<protein>
    <submittedName>
        <fullName evidence="2">Uncharacterized protein</fullName>
    </submittedName>
</protein>
<organism evidence="2 3">
    <name type="scientific">Solanum tuberosum</name>
    <name type="common">Potato</name>
    <dbReference type="NCBI Taxonomy" id="4113"/>
    <lineage>
        <taxon>Eukaryota</taxon>
        <taxon>Viridiplantae</taxon>
        <taxon>Streptophyta</taxon>
        <taxon>Embryophyta</taxon>
        <taxon>Tracheophyta</taxon>
        <taxon>Spermatophyta</taxon>
        <taxon>Magnoliopsida</taxon>
        <taxon>eudicotyledons</taxon>
        <taxon>Gunneridae</taxon>
        <taxon>Pentapetalae</taxon>
        <taxon>asterids</taxon>
        <taxon>lamiids</taxon>
        <taxon>Solanales</taxon>
        <taxon>Solanaceae</taxon>
        <taxon>Solanoideae</taxon>
        <taxon>Solaneae</taxon>
        <taxon>Solanum</taxon>
    </lineage>
</organism>
<feature type="region of interest" description="Disordered" evidence="1">
    <location>
        <begin position="1"/>
        <end position="20"/>
    </location>
</feature>
<accession>A0ABQ7U1H7</accession>
<feature type="compositionally biased region" description="Low complexity" evidence="1">
    <location>
        <begin position="8"/>
        <end position="19"/>
    </location>
</feature>
<proteinExistence type="predicted"/>
<dbReference type="EMBL" id="JAIVGD010000026">
    <property type="protein sequence ID" value="KAH0740625.1"/>
    <property type="molecule type" value="Genomic_DNA"/>
</dbReference>
<name>A0ABQ7U1H7_SOLTU</name>
<feature type="region of interest" description="Disordered" evidence="1">
    <location>
        <begin position="148"/>
        <end position="194"/>
    </location>
</feature>
<evidence type="ECO:0000313" key="2">
    <source>
        <dbReference type="EMBL" id="KAH0740625.1"/>
    </source>
</evidence>
<evidence type="ECO:0000313" key="3">
    <source>
        <dbReference type="Proteomes" id="UP000826656"/>
    </source>
</evidence>
<keyword evidence="3" id="KW-1185">Reference proteome</keyword>
<gene>
    <name evidence="2" type="ORF">KY290_033668</name>
</gene>
<feature type="compositionally biased region" description="Basic and acidic residues" evidence="1">
    <location>
        <begin position="154"/>
        <end position="179"/>
    </location>
</feature>
<evidence type="ECO:0000256" key="1">
    <source>
        <dbReference type="SAM" id="MobiDB-lite"/>
    </source>
</evidence>
<reference evidence="2 3" key="1">
    <citation type="journal article" date="2021" name="bioRxiv">
        <title>Chromosome-scale and haplotype-resolved genome assembly of a tetraploid potato cultivar.</title>
        <authorList>
            <person name="Sun H."/>
            <person name="Jiao W.-B."/>
            <person name="Krause K."/>
            <person name="Campoy J.A."/>
            <person name="Goel M."/>
            <person name="Folz-Donahue K."/>
            <person name="Kukat C."/>
            <person name="Huettel B."/>
            <person name="Schneeberger K."/>
        </authorList>
    </citation>
    <scope>NUCLEOTIDE SEQUENCE [LARGE SCALE GENOMIC DNA]</scope>
    <source>
        <strain evidence="2">SolTubOtavaFocal</strain>
        <tissue evidence="2">Leaves</tissue>
    </source>
</reference>
<sequence>MEYFGVDKGSSSRYSRSGKNQGWNYRRYEEGFHQRYKLWATNQGWNHYRGEEQRRYWQDWAEQDDHKEDNTHLSESPKSKGSAGSPRGKKDDFSSLKSKVNSHVDAIKMLEGKLSLLSAQLTSKTPMKDNEKELDAVTRSGKVAIGNVMEDEDPQNHEKSQNVEKQELPIRQNLTKEPHEEEEQQVQVPKVMHL</sequence>
<feature type="compositionally biased region" description="Low complexity" evidence="1">
    <location>
        <begin position="185"/>
        <end position="194"/>
    </location>
</feature>
<feature type="compositionally biased region" description="Basic and acidic residues" evidence="1">
    <location>
        <begin position="66"/>
        <end position="78"/>
    </location>
</feature>
<feature type="region of interest" description="Disordered" evidence="1">
    <location>
        <begin position="66"/>
        <end position="98"/>
    </location>
</feature>
<dbReference type="Proteomes" id="UP000826656">
    <property type="component" value="Unassembled WGS sequence"/>
</dbReference>